<feature type="transmembrane region" description="Helical" evidence="6">
    <location>
        <begin position="100"/>
        <end position="122"/>
    </location>
</feature>
<keyword evidence="3 6" id="KW-0812">Transmembrane</keyword>
<dbReference type="PANTHER" id="PTHR23501:SF191">
    <property type="entry name" value="VACUOLAR BASIC AMINO ACID TRANSPORTER 4"/>
    <property type="match status" value="1"/>
</dbReference>
<feature type="transmembrane region" description="Helical" evidence="6">
    <location>
        <begin position="368"/>
        <end position="391"/>
    </location>
</feature>
<feature type="transmembrane region" description="Helical" evidence="6">
    <location>
        <begin position="262"/>
        <end position="285"/>
    </location>
</feature>
<name>A0ABX1S780_9PSEU</name>
<proteinExistence type="predicted"/>
<organism evidence="8 9">
    <name type="scientific">Pseudonocardia acidicola</name>
    <dbReference type="NCBI Taxonomy" id="2724939"/>
    <lineage>
        <taxon>Bacteria</taxon>
        <taxon>Bacillati</taxon>
        <taxon>Actinomycetota</taxon>
        <taxon>Actinomycetes</taxon>
        <taxon>Pseudonocardiales</taxon>
        <taxon>Pseudonocardiaceae</taxon>
        <taxon>Pseudonocardia</taxon>
    </lineage>
</organism>
<dbReference type="PANTHER" id="PTHR23501">
    <property type="entry name" value="MAJOR FACILITATOR SUPERFAMILY"/>
    <property type="match status" value="1"/>
</dbReference>
<feature type="transmembrane region" description="Helical" evidence="6">
    <location>
        <begin position="71"/>
        <end position="88"/>
    </location>
</feature>
<dbReference type="PROSITE" id="PS50850">
    <property type="entry name" value="MFS"/>
    <property type="match status" value="1"/>
</dbReference>
<keyword evidence="4 6" id="KW-1133">Transmembrane helix</keyword>
<dbReference type="InterPro" id="IPR011701">
    <property type="entry name" value="MFS"/>
</dbReference>
<feature type="transmembrane region" description="Helical" evidence="6">
    <location>
        <begin position="325"/>
        <end position="345"/>
    </location>
</feature>
<evidence type="ECO:0000259" key="7">
    <source>
        <dbReference type="PROSITE" id="PS50850"/>
    </source>
</evidence>
<feature type="transmembrane region" description="Helical" evidence="6">
    <location>
        <begin position="297"/>
        <end position="318"/>
    </location>
</feature>
<keyword evidence="9" id="KW-1185">Reference proteome</keyword>
<feature type="transmembrane region" description="Helical" evidence="6">
    <location>
        <begin position="403"/>
        <end position="422"/>
    </location>
</feature>
<dbReference type="InterPro" id="IPR020846">
    <property type="entry name" value="MFS_dom"/>
</dbReference>
<sequence>MAIGIAGLAVLLAALDGYVVVTVLVTIVVDLGVPVNRLERATPLVTGYLLGYVAAMPLLGQLSDRYGRRRVLQVCLLAFAAGSAITAAGPDLATVIGGRALQGVAGGALLPVSMALVGDLVAGRHRAAALGAVSAAEQLGSVLGPLYGVGLAVLIGWRGLFWVNLPLALAAVAAVQVAVPRGEPAGAPRTRVDVVGGLLLATGLGLLVVGLYNGDPARSVLAADAPWWLAGAGVALLAFAGWETRARTRLFDPAGVHSRPVAAGLVVGFVVGTALMVTLVDVQLLGQTLLGRDAVDAALLLTRFLVALPAGALLGGLLAPRAGDAAVAVLGMLTAATGFLLMSRWPADPVSARHSAGPVSLPVLDTDLVLAGLGLGLVVAPVAAAVLRAVPADRRGVASAATVVARSTGMLVGVAVLTTWGLHRFRQLTAGLVTPLPFGVAPGVYREQLARYTEALRAALLTQYREIFGITALICLLGAVAAVGLVTRRRG</sequence>
<comment type="subcellular location">
    <subcellularLocation>
        <location evidence="1">Cell inner membrane</location>
        <topology evidence="1">Multi-pass membrane protein</topology>
    </subcellularLocation>
</comment>
<evidence type="ECO:0000256" key="5">
    <source>
        <dbReference type="ARBA" id="ARBA00023136"/>
    </source>
</evidence>
<evidence type="ECO:0000256" key="2">
    <source>
        <dbReference type="ARBA" id="ARBA00022448"/>
    </source>
</evidence>
<dbReference type="EMBL" id="JAAXLA010000006">
    <property type="protein sequence ID" value="NMH96752.1"/>
    <property type="molecule type" value="Genomic_DNA"/>
</dbReference>
<feature type="transmembrane region" description="Helical" evidence="6">
    <location>
        <begin position="225"/>
        <end position="242"/>
    </location>
</feature>
<feature type="transmembrane region" description="Helical" evidence="6">
    <location>
        <begin position="161"/>
        <end position="180"/>
    </location>
</feature>
<feature type="transmembrane region" description="Helical" evidence="6">
    <location>
        <begin position="41"/>
        <end position="59"/>
    </location>
</feature>
<evidence type="ECO:0000313" key="8">
    <source>
        <dbReference type="EMBL" id="NMH96752.1"/>
    </source>
</evidence>
<reference evidence="8 9" key="1">
    <citation type="submission" date="2020-04" db="EMBL/GenBank/DDBJ databases">
        <authorList>
            <person name="Klaysubun C."/>
            <person name="Duangmal K."/>
            <person name="Lipun K."/>
        </authorList>
    </citation>
    <scope>NUCLEOTIDE SEQUENCE [LARGE SCALE GENOMIC DNA]</scope>
    <source>
        <strain evidence="8 9">K10HN5</strain>
    </source>
</reference>
<keyword evidence="2" id="KW-0813">Transport</keyword>
<evidence type="ECO:0000256" key="4">
    <source>
        <dbReference type="ARBA" id="ARBA00022989"/>
    </source>
</evidence>
<evidence type="ECO:0000256" key="3">
    <source>
        <dbReference type="ARBA" id="ARBA00022692"/>
    </source>
</evidence>
<dbReference type="Proteomes" id="UP000820669">
    <property type="component" value="Unassembled WGS sequence"/>
</dbReference>
<evidence type="ECO:0000256" key="6">
    <source>
        <dbReference type="SAM" id="Phobius"/>
    </source>
</evidence>
<dbReference type="Pfam" id="PF07690">
    <property type="entry name" value="MFS_1"/>
    <property type="match status" value="1"/>
</dbReference>
<protein>
    <submittedName>
        <fullName evidence="8">MFS transporter</fullName>
    </submittedName>
</protein>
<gene>
    <name evidence="8" type="ORF">HF526_05395</name>
</gene>
<evidence type="ECO:0000256" key="1">
    <source>
        <dbReference type="ARBA" id="ARBA00004429"/>
    </source>
</evidence>
<keyword evidence="5 6" id="KW-0472">Membrane</keyword>
<dbReference type="Gene3D" id="1.20.1250.20">
    <property type="entry name" value="MFS general substrate transporter like domains"/>
    <property type="match status" value="2"/>
</dbReference>
<dbReference type="SUPFAM" id="SSF103473">
    <property type="entry name" value="MFS general substrate transporter"/>
    <property type="match status" value="1"/>
</dbReference>
<feature type="transmembrane region" description="Helical" evidence="6">
    <location>
        <begin position="129"/>
        <end position="155"/>
    </location>
</feature>
<evidence type="ECO:0000313" key="9">
    <source>
        <dbReference type="Proteomes" id="UP000820669"/>
    </source>
</evidence>
<accession>A0ABX1S780</accession>
<feature type="transmembrane region" description="Helical" evidence="6">
    <location>
        <begin position="192"/>
        <end position="213"/>
    </location>
</feature>
<comment type="caution">
    <text evidence="8">The sequence shown here is derived from an EMBL/GenBank/DDBJ whole genome shotgun (WGS) entry which is preliminary data.</text>
</comment>
<feature type="transmembrane region" description="Helical" evidence="6">
    <location>
        <begin position="467"/>
        <end position="486"/>
    </location>
</feature>
<feature type="domain" description="Major facilitator superfamily (MFS) profile" evidence="7">
    <location>
        <begin position="2"/>
        <end position="490"/>
    </location>
</feature>
<dbReference type="InterPro" id="IPR036259">
    <property type="entry name" value="MFS_trans_sf"/>
</dbReference>